<evidence type="ECO:0000256" key="1">
    <source>
        <dbReference type="ARBA" id="ARBA00006067"/>
    </source>
</evidence>
<dbReference type="InterPro" id="IPR036249">
    <property type="entry name" value="Thioredoxin-like_sf"/>
</dbReference>
<keyword evidence="3" id="KW-0788">Thiol protease</keyword>
<evidence type="ECO:0000256" key="5">
    <source>
        <dbReference type="SAM" id="SignalP"/>
    </source>
</evidence>
<dbReference type="KEGG" id="pah:Poras_0406"/>
<proteinExistence type="inferred from homology"/>
<dbReference type="AlphaFoldDB" id="F4KN22"/>
<dbReference type="Proteomes" id="UP000006545">
    <property type="component" value="Chromosome"/>
</dbReference>
<evidence type="ECO:0000313" key="7">
    <source>
        <dbReference type="Proteomes" id="UP000006545"/>
    </source>
</evidence>
<gene>
    <name evidence="6" type="ordered locus">Poras_0406</name>
</gene>
<dbReference type="Gene3D" id="2.60.40.10">
    <property type="entry name" value="Immunoglobulins"/>
    <property type="match status" value="1"/>
</dbReference>
<evidence type="ECO:0000256" key="3">
    <source>
        <dbReference type="ARBA" id="ARBA00022807"/>
    </source>
</evidence>
<dbReference type="eggNOG" id="COG0526">
    <property type="taxonomic scope" value="Bacteria"/>
</dbReference>
<dbReference type="GO" id="GO:0006508">
    <property type="term" value="P:proteolysis"/>
    <property type="evidence" value="ECO:0007669"/>
    <property type="project" value="UniProtKB-KW"/>
</dbReference>
<dbReference type="STRING" id="879243.Poras_0406"/>
<sequence length="1048" mass="116424">MNKRNYTSLSSLWRTLCLLACCGFLSIPSLLAQQPKGWEIALAPPGIEVPDNVTANGFTATWTNVDAQQLNDDGTPWNKIFFRLITTREIEAKADGAYNILNSKIKPNPTGKRELVSEQQAHLDAQLSQPDWSAALVYWTPDGFSINAKDLKSYGIPEDMIGVNARLTSPVIDLFNGDRTYTLEFTVKVLQAEGDVKMKVMGYGEEYSYLSGVPGVKDITVKNDGKPHKYRFKFDGGTWCHRIVIEIDDYAEVEFSKDIVVKQDLKKGDHAYRSTSYFMIPYDQAKCDREDLADLSSPERFAAKYSFDVTGLGSGVLDAAKAKADGERIAYRMLYADDRPGQQNSQRLRKSMYSEPAYLDDVEDSNNYLYVGYCNYEAPNYNAIEPTGVSWAGYHGGAIKLTKEKLKDYVGSKVVGIRFASAACLQKDQINNDPGFFTPKLPCIFLAKTVLTQDRSDVNNPKVLTKWDPIQITTVDMLKDGWNTLFFNEPYEITAESEFFAGAYAYDAAAAGGILVRSYQSPGVDPNSAWISSNWGEYDIEKVRFDGIVNEAEGPLLMQIVIEPKELGPTTLNRGVINKLHAPAYVYSNEEIKPTIELFNSGVKAISTIKVETDLAGHKQTQVIKLPKSLASSLSKVVELQPIDHEGIFGKTELKVTLLEVNEVALEAPSVLTAKLEILKRDEAYARTTLVEIFTSEGCPNCPAGDQRMEDLINKPENAEIKDRLAIVSHHAFNVPDFMMIPYSQGLGAFAGVLNSGGRITLASAGSPTNMFDRKPQAGMMGARGSNGIIYSMISSQKELDLISEASKSDPAYVRLEVKPWFKKESNLLKVTVQGRASTRLDRSRPVYLTIMMTQDRIKPRNQMGKKPAGFMHTNVLRYVDEGGFKGSEVTFDEKGDFQIVKHISINTTNATTGTLPANQFLLEEDNKNVEDVMKEVNVIAFLHYYEELPTNDDVEDNDPRLLKNEVLNAAQRRVSFTDFDSVEEIITQDVQVTIEEGAVRVNVPVAGLQVYDMTGRLVPATGLTAGAYVVRLELQDGSKMFTKVVAK</sequence>
<keyword evidence="2" id="KW-0645">Protease</keyword>
<dbReference type="HOGENOM" id="CLU_291316_0_0_10"/>
<feature type="signal peptide" evidence="5">
    <location>
        <begin position="1"/>
        <end position="32"/>
    </location>
</feature>
<keyword evidence="4" id="KW-0843">Virulence</keyword>
<evidence type="ECO:0008006" key="8">
    <source>
        <dbReference type="Google" id="ProtNLM"/>
    </source>
</evidence>
<reference evidence="7" key="1">
    <citation type="submission" date="2011-04" db="EMBL/GenBank/DDBJ databases">
        <title>The complete genome of Porphyromonas asaccharolytica DSM 20707.</title>
        <authorList>
            <person name="Lucas S."/>
            <person name="Han J."/>
            <person name="Lapidus A."/>
            <person name="Bruce D."/>
            <person name="Goodwin L."/>
            <person name="Pitluck S."/>
            <person name="Peters L."/>
            <person name="Kyrpides N."/>
            <person name="Mavromatis K."/>
            <person name="Ivanova N."/>
            <person name="Ovchinnikova G."/>
            <person name="Pagani I."/>
            <person name="Lu M."/>
            <person name="Detter J.C."/>
            <person name="Tapia R."/>
            <person name="Han C."/>
            <person name="Land M."/>
            <person name="Hauser L."/>
            <person name="Markowitz V."/>
            <person name="Cheng J.-F."/>
            <person name="Hugenholtz P."/>
            <person name="Woyke T."/>
            <person name="Wu D."/>
            <person name="Gronow S."/>
            <person name="Wellnitz S."/>
            <person name="Brambilla E."/>
            <person name="Klenk H.-P."/>
            <person name="Eisen J.A."/>
        </authorList>
    </citation>
    <scope>NUCLEOTIDE SEQUENCE [LARGE SCALE GENOMIC DNA]</scope>
    <source>
        <strain evidence="7">ATCC 25260 / DSM 20707 / VPI 4198</strain>
    </source>
</reference>
<name>F4KN22_PORAD</name>
<evidence type="ECO:0000313" key="6">
    <source>
        <dbReference type="EMBL" id="AEE12360.1"/>
    </source>
</evidence>
<accession>F4KN22</accession>
<dbReference type="GO" id="GO:0008234">
    <property type="term" value="F:cysteine-type peptidase activity"/>
    <property type="evidence" value="ECO:0007669"/>
    <property type="project" value="UniProtKB-KW"/>
</dbReference>
<keyword evidence="3" id="KW-0378">Hydrolase</keyword>
<protein>
    <recommendedName>
        <fullName evidence="8">Outer membrane protein Omp28</fullName>
    </recommendedName>
</protein>
<dbReference type="EMBL" id="CP002689">
    <property type="protein sequence ID" value="AEE12360.1"/>
    <property type="molecule type" value="Genomic_DNA"/>
</dbReference>
<keyword evidence="5" id="KW-0732">Signal</keyword>
<feature type="chain" id="PRO_5003309963" description="Outer membrane protein Omp28" evidence="5">
    <location>
        <begin position="33"/>
        <end position="1048"/>
    </location>
</feature>
<evidence type="ECO:0000256" key="2">
    <source>
        <dbReference type="ARBA" id="ARBA00022670"/>
    </source>
</evidence>
<comment type="similarity">
    <text evidence="1">Belongs to the peptidase C25 family.</text>
</comment>
<keyword evidence="7" id="KW-1185">Reference proteome</keyword>
<organism evidence="6 7">
    <name type="scientific">Porphyromonas asaccharolytica (strain ATCC 25260 / DSM 20707 / BCRC 10618 / CCUG 7834 / JCM 6326 / LMG 13178 / VPI 4198 / B440)</name>
    <name type="common">Bacteroides asaccharolyticus</name>
    <dbReference type="NCBI Taxonomy" id="879243"/>
    <lineage>
        <taxon>Bacteria</taxon>
        <taxon>Pseudomonadati</taxon>
        <taxon>Bacteroidota</taxon>
        <taxon>Bacteroidia</taxon>
        <taxon>Bacteroidales</taxon>
        <taxon>Porphyromonadaceae</taxon>
        <taxon>Porphyromonas</taxon>
    </lineage>
</organism>
<evidence type="ECO:0000256" key="4">
    <source>
        <dbReference type="ARBA" id="ARBA00023026"/>
    </source>
</evidence>
<dbReference type="InterPro" id="IPR013783">
    <property type="entry name" value="Ig-like_fold"/>
</dbReference>
<dbReference type="SUPFAM" id="SSF52833">
    <property type="entry name" value="Thioredoxin-like"/>
    <property type="match status" value="1"/>
</dbReference>